<evidence type="ECO:0000256" key="1">
    <source>
        <dbReference type="ARBA" id="ARBA00012513"/>
    </source>
</evidence>
<dbReference type="InterPro" id="IPR008629">
    <property type="entry name" value="GUN4-like"/>
</dbReference>
<keyword evidence="6 9" id="KW-0067">ATP-binding</keyword>
<comment type="catalytic activity">
    <reaction evidence="7">
        <text>L-threonyl-[protein] + ATP = O-phospho-L-threonyl-[protein] + ADP + H(+)</text>
        <dbReference type="Rhea" id="RHEA:46608"/>
        <dbReference type="Rhea" id="RHEA-COMP:11060"/>
        <dbReference type="Rhea" id="RHEA-COMP:11605"/>
        <dbReference type="ChEBI" id="CHEBI:15378"/>
        <dbReference type="ChEBI" id="CHEBI:30013"/>
        <dbReference type="ChEBI" id="CHEBI:30616"/>
        <dbReference type="ChEBI" id="CHEBI:61977"/>
        <dbReference type="ChEBI" id="CHEBI:456216"/>
        <dbReference type="EC" id="2.7.11.1"/>
    </reaction>
</comment>
<keyword evidence="2" id="KW-0723">Serine/threonine-protein kinase</keyword>
<dbReference type="Gene3D" id="3.30.200.20">
    <property type="entry name" value="Phosphorylase Kinase, domain 1"/>
    <property type="match status" value="1"/>
</dbReference>
<sequence length="519" mass="58001">MSYCLNPDCQRPTNPSATQFCQHCGGRLLLRERYRPLQPLGRGGFGRTFLAIDEDLPFKPLCVIKQLHVPRHTGSHFTKAVELFHREAMRLQELGEYPQIPRLLAHFEQEKRLYLVQAWISGQTLAQELHEQGRFSEGKIWELLQDLLPVLQFIHQHQVIHRDIKPANIIRYNRTPTLPQGSSGWSGLSASGIDPAARSLVESLSDRKLVLIDFGVAKSLASPTPCTGTIIGSPEYMPPEQIKGKVVPASDLYSLGVTCIHLLTQVPALDMFDIANNHWAWRDFLLKGTRISDRLGQILDKLLQEAISQRYQSVDEVLQAINASQITSQLTSVQARALHLSPLTSASARSSAVTPTHCPGQLSSAIGVDYTKLRDLLAAAHWKEADQETWAVLCQALGKPLGRYLLPGDLSKLPCEDLQSIDGLWMKHSQRRFGWTVQVQVYQSVGADYGSFCQRVGWPLHNSTSSYSSLKFNRSAPIGHLPSRVWVGGSYWWRHMEAIATKLTECSPQSVKKIGVNPA</sequence>
<evidence type="ECO:0000256" key="4">
    <source>
        <dbReference type="ARBA" id="ARBA00022741"/>
    </source>
</evidence>
<dbReference type="SUPFAM" id="SSF140869">
    <property type="entry name" value="GUN4-like"/>
    <property type="match status" value="1"/>
</dbReference>
<evidence type="ECO:0000256" key="5">
    <source>
        <dbReference type="ARBA" id="ARBA00022777"/>
    </source>
</evidence>
<feature type="domain" description="Protein kinase" evidence="10">
    <location>
        <begin position="34"/>
        <end position="322"/>
    </location>
</feature>
<dbReference type="CDD" id="cd16383">
    <property type="entry name" value="GUN4"/>
    <property type="match status" value="1"/>
</dbReference>
<dbReference type="SUPFAM" id="SSF56112">
    <property type="entry name" value="Protein kinase-like (PK-like)"/>
    <property type="match status" value="1"/>
</dbReference>
<dbReference type="PANTHER" id="PTHR24363">
    <property type="entry name" value="SERINE/THREONINE PROTEIN KINASE"/>
    <property type="match status" value="1"/>
</dbReference>
<dbReference type="Gene3D" id="1.25.40.620">
    <property type="match status" value="1"/>
</dbReference>
<evidence type="ECO:0000313" key="12">
    <source>
        <dbReference type="Proteomes" id="UP001464891"/>
    </source>
</evidence>
<dbReference type="InterPro" id="IPR037215">
    <property type="entry name" value="GUN4-like_sf"/>
</dbReference>
<evidence type="ECO:0000256" key="2">
    <source>
        <dbReference type="ARBA" id="ARBA00022527"/>
    </source>
</evidence>
<keyword evidence="3" id="KW-0808">Transferase</keyword>
<dbReference type="Gene3D" id="1.10.10.1770">
    <property type="entry name" value="Gun4-like"/>
    <property type="match status" value="1"/>
</dbReference>
<dbReference type="InterPro" id="IPR017441">
    <property type="entry name" value="Protein_kinase_ATP_BS"/>
</dbReference>
<dbReference type="SMART" id="SM00220">
    <property type="entry name" value="S_TKc"/>
    <property type="match status" value="1"/>
</dbReference>
<dbReference type="GO" id="GO:0016301">
    <property type="term" value="F:kinase activity"/>
    <property type="evidence" value="ECO:0007669"/>
    <property type="project" value="UniProtKB-KW"/>
</dbReference>
<evidence type="ECO:0000256" key="6">
    <source>
        <dbReference type="ARBA" id="ARBA00022840"/>
    </source>
</evidence>
<accession>A0ABV0J6A3</accession>
<comment type="catalytic activity">
    <reaction evidence="8">
        <text>L-seryl-[protein] + ATP = O-phospho-L-seryl-[protein] + ADP + H(+)</text>
        <dbReference type="Rhea" id="RHEA:17989"/>
        <dbReference type="Rhea" id="RHEA-COMP:9863"/>
        <dbReference type="Rhea" id="RHEA-COMP:11604"/>
        <dbReference type="ChEBI" id="CHEBI:15378"/>
        <dbReference type="ChEBI" id="CHEBI:29999"/>
        <dbReference type="ChEBI" id="CHEBI:30616"/>
        <dbReference type="ChEBI" id="CHEBI:83421"/>
        <dbReference type="ChEBI" id="CHEBI:456216"/>
        <dbReference type="EC" id="2.7.11.1"/>
    </reaction>
</comment>
<evidence type="ECO:0000256" key="9">
    <source>
        <dbReference type="PROSITE-ProRule" id="PRU10141"/>
    </source>
</evidence>
<evidence type="ECO:0000259" key="10">
    <source>
        <dbReference type="PROSITE" id="PS50011"/>
    </source>
</evidence>
<gene>
    <name evidence="11" type="ORF">NC998_09375</name>
</gene>
<feature type="binding site" evidence="9">
    <location>
        <position position="65"/>
    </location>
    <ligand>
        <name>ATP</name>
        <dbReference type="ChEBI" id="CHEBI:30616"/>
    </ligand>
</feature>
<organism evidence="11 12">
    <name type="scientific">Trichocoleus desertorum GB2-A4</name>
    <dbReference type="NCBI Taxonomy" id="2933944"/>
    <lineage>
        <taxon>Bacteria</taxon>
        <taxon>Bacillati</taxon>
        <taxon>Cyanobacteriota</taxon>
        <taxon>Cyanophyceae</taxon>
        <taxon>Leptolyngbyales</taxon>
        <taxon>Trichocoleusaceae</taxon>
        <taxon>Trichocoleus</taxon>
    </lineage>
</organism>
<evidence type="ECO:0000256" key="7">
    <source>
        <dbReference type="ARBA" id="ARBA00047899"/>
    </source>
</evidence>
<reference evidence="11 12" key="1">
    <citation type="submission" date="2022-04" db="EMBL/GenBank/DDBJ databases">
        <title>Positive selection, recombination, and allopatry shape intraspecific diversity of widespread and dominant cyanobacteria.</title>
        <authorList>
            <person name="Wei J."/>
            <person name="Shu W."/>
            <person name="Hu C."/>
        </authorList>
    </citation>
    <scope>NUCLEOTIDE SEQUENCE [LARGE SCALE GENOMIC DNA]</scope>
    <source>
        <strain evidence="11 12">GB2-A4</strain>
    </source>
</reference>
<dbReference type="PROSITE" id="PS00107">
    <property type="entry name" value="PROTEIN_KINASE_ATP"/>
    <property type="match status" value="1"/>
</dbReference>
<dbReference type="Gene3D" id="1.10.510.10">
    <property type="entry name" value="Transferase(Phosphotransferase) domain 1"/>
    <property type="match status" value="1"/>
</dbReference>
<dbReference type="RefSeq" id="WP_190438223.1">
    <property type="nucleotide sequence ID" value="NZ_JAMPKM010000004.1"/>
</dbReference>
<keyword evidence="4 9" id="KW-0547">Nucleotide-binding</keyword>
<dbReference type="NCBIfam" id="NF045510">
    <property type="entry name" value="4Cys_prefix_kin"/>
    <property type="match status" value="1"/>
</dbReference>
<dbReference type="EC" id="2.7.11.1" evidence="1"/>
<keyword evidence="12" id="KW-1185">Reference proteome</keyword>
<protein>
    <recommendedName>
        <fullName evidence="1">non-specific serine/threonine protein kinase</fullName>
        <ecNumber evidence="1">2.7.11.1</ecNumber>
    </recommendedName>
</protein>
<dbReference type="EMBL" id="JAMPKM010000004">
    <property type="protein sequence ID" value="MEP0817306.1"/>
    <property type="molecule type" value="Genomic_DNA"/>
</dbReference>
<dbReference type="InterPro" id="IPR011009">
    <property type="entry name" value="Kinase-like_dom_sf"/>
</dbReference>
<keyword evidence="5 11" id="KW-0418">Kinase</keyword>
<dbReference type="Pfam" id="PF00069">
    <property type="entry name" value="Pkinase"/>
    <property type="match status" value="1"/>
</dbReference>
<dbReference type="Pfam" id="PF05419">
    <property type="entry name" value="GUN4"/>
    <property type="match status" value="1"/>
</dbReference>
<dbReference type="CDD" id="cd14014">
    <property type="entry name" value="STKc_PknB_like"/>
    <property type="match status" value="1"/>
</dbReference>
<name>A0ABV0J6A3_9CYAN</name>
<dbReference type="Proteomes" id="UP001464891">
    <property type="component" value="Unassembled WGS sequence"/>
</dbReference>
<comment type="caution">
    <text evidence="11">The sequence shown here is derived from an EMBL/GenBank/DDBJ whole genome shotgun (WGS) entry which is preliminary data.</text>
</comment>
<evidence type="ECO:0000256" key="3">
    <source>
        <dbReference type="ARBA" id="ARBA00022679"/>
    </source>
</evidence>
<evidence type="ECO:0000256" key="8">
    <source>
        <dbReference type="ARBA" id="ARBA00048679"/>
    </source>
</evidence>
<dbReference type="PANTHER" id="PTHR24363:SF0">
    <property type="entry name" value="SERINE_THREONINE KINASE LIKE DOMAIN CONTAINING 1"/>
    <property type="match status" value="1"/>
</dbReference>
<dbReference type="InterPro" id="IPR000719">
    <property type="entry name" value="Prot_kinase_dom"/>
</dbReference>
<dbReference type="PROSITE" id="PS50011">
    <property type="entry name" value="PROTEIN_KINASE_DOM"/>
    <property type="match status" value="1"/>
</dbReference>
<evidence type="ECO:0000313" key="11">
    <source>
        <dbReference type="EMBL" id="MEP0817306.1"/>
    </source>
</evidence>
<proteinExistence type="predicted"/>